<evidence type="ECO:0000313" key="8">
    <source>
        <dbReference type="Proteomes" id="UP000523601"/>
    </source>
</evidence>
<dbReference type="InterPro" id="IPR050377">
    <property type="entry name" value="Radical_SAM_PqqE_MftC-like"/>
</dbReference>
<feature type="domain" description="Radical SAM core" evidence="6">
    <location>
        <begin position="18"/>
        <end position="233"/>
    </location>
</feature>
<dbReference type="RefSeq" id="WP_176853098.1">
    <property type="nucleotide sequence ID" value="NZ_JABCJD010000001.1"/>
</dbReference>
<name>A0ABX2PB84_9RHOB</name>
<gene>
    <name evidence="7" type="ORF">HJ526_04810</name>
</gene>
<evidence type="ECO:0000256" key="5">
    <source>
        <dbReference type="ARBA" id="ARBA00023014"/>
    </source>
</evidence>
<keyword evidence="5" id="KW-0411">Iron-sulfur</keyword>
<evidence type="ECO:0000256" key="1">
    <source>
        <dbReference type="ARBA" id="ARBA00001966"/>
    </source>
</evidence>
<dbReference type="PROSITE" id="PS51918">
    <property type="entry name" value="RADICAL_SAM"/>
    <property type="match status" value="1"/>
</dbReference>
<evidence type="ECO:0000256" key="2">
    <source>
        <dbReference type="ARBA" id="ARBA00022691"/>
    </source>
</evidence>
<dbReference type="CDD" id="cd01335">
    <property type="entry name" value="Radical_SAM"/>
    <property type="match status" value="1"/>
</dbReference>
<evidence type="ECO:0000313" key="7">
    <source>
        <dbReference type="EMBL" id="NVO26730.1"/>
    </source>
</evidence>
<proteinExistence type="predicted"/>
<dbReference type="InterPro" id="IPR013785">
    <property type="entry name" value="Aldolase_TIM"/>
</dbReference>
<evidence type="ECO:0000256" key="4">
    <source>
        <dbReference type="ARBA" id="ARBA00023004"/>
    </source>
</evidence>
<organism evidence="7 8">
    <name type="scientific">Donghicola mangrovi</name>
    <dbReference type="NCBI Taxonomy" id="2729614"/>
    <lineage>
        <taxon>Bacteria</taxon>
        <taxon>Pseudomonadati</taxon>
        <taxon>Pseudomonadota</taxon>
        <taxon>Alphaproteobacteria</taxon>
        <taxon>Rhodobacterales</taxon>
        <taxon>Roseobacteraceae</taxon>
        <taxon>Donghicola</taxon>
    </lineage>
</organism>
<dbReference type="PANTHER" id="PTHR11228">
    <property type="entry name" value="RADICAL SAM DOMAIN PROTEIN"/>
    <property type="match status" value="1"/>
</dbReference>
<dbReference type="Proteomes" id="UP000523601">
    <property type="component" value="Unassembled WGS sequence"/>
</dbReference>
<dbReference type="Gene3D" id="3.20.20.70">
    <property type="entry name" value="Aldolase class I"/>
    <property type="match status" value="1"/>
</dbReference>
<dbReference type="InterPro" id="IPR058240">
    <property type="entry name" value="rSAM_sf"/>
</dbReference>
<keyword evidence="3" id="KW-0479">Metal-binding</keyword>
<dbReference type="EMBL" id="JABCJD010000001">
    <property type="protein sequence ID" value="NVO26730.1"/>
    <property type="molecule type" value="Genomic_DNA"/>
</dbReference>
<dbReference type="SFLD" id="SFLDS00029">
    <property type="entry name" value="Radical_SAM"/>
    <property type="match status" value="1"/>
</dbReference>
<keyword evidence="2" id="KW-0949">S-adenosyl-L-methionine</keyword>
<comment type="caution">
    <text evidence="7">The sequence shown here is derived from an EMBL/GenBank/DDBJ whole genome shotgun (WGS) entry which is preliminary data.</text>
</comment>
<keyword evidence="4" id="KW-0408">Iron</keyword>
<dbReference type="PANTHER" id="PTHR11228:SF35">
    <property type="entry name" value="MOLYBDENUM COFACTOR BIOSYNTHESIS PROTEIN A-RELATED"/>
    <property type="match status" value="1"/>
</dbReference>
<reference evidence="7 8" key="1">
    <citation type="submission" date="2020-04" db="EMBL/GenBank/DDBJ databases">
        <title>Donghicola sp., a member of the Rhodobacteraceae family isolated from mangrove forest in Thailand.</title>
        <authorList>
            <person name="Charoenyingcharoen P."/>
            <person name="Yukphan P."/>
        </authorList>
    </citation>
    <scope>NUCLEOTIDE SEQUENCE [LARGE SCALE GENOMIC DNA]</scope>
    <source>
        <strain evidence="7 8">C2-DW-16</strain>
    </source>
</reference>
<accession>A0ABX2PB84</accession>
<evidence type="ECO:0000256" key="3">
    <source>
        <dbReference type="ARBA" id="ARBA00022723"/>
    </source>
</evidence>
<dbReference type="InterPro" id="IPR007197">
    <property type="entry name" value="rSAM"/>
</dbReference>
<dbReference type="Pfam" id="PF04055">
    <property type="entry name" value="Radical_SAM"/>
    <property type="match status" value="1"/>
</dbReference>
<evidence type="ECO:0000259" key="6">
    <source>
        <dbReference type="PROSITE" id="PS51918"/>
    </source>
</evidence>
<sequence>MSHKVFLDTSNFVPRLLEKGISIDDVVLYINSQCNLRCKHCYIGDDLLRQNIFLDVKSVFNIISETAPLSRLTILGGEPMLHKNIEEILLKAANADIRKVRVTTNLTKYDWLSKFPKSERIELAVSLDGHNHFLHEFIRGNDTFNATVQNIKNALSKGIDVEVSHTINALNIHEFEDMLDFLSSIGVRKLNLHKISNFGNAHQNTDLLVSDRQWVDFFESVIQRKNEYYITLRIPKLYILKQDYSRFVSETEYKEHVYGSYYGDGHRVVIYPNKKVYISSESFESEAHIGTFNDSGFVWNDGKENEYDSVRNGSSMKDINKQNIPESKDVEALSYSFKVTLLV</sequence>
<dbReference type="SUPFAM" id="SSF102114">
    <property type="entry name" value="Radical SAM enzymes"/>
    <property type="match status" value="1"/>
</dbReference>
<comment type="cofactor">
    <cofactor evidence="1">
        <name>[4Fe-4S] cluster</name>
        <dbReference type="ChEBI" id="CHEBI:49883"/>
    </cofactor>
</comment>
<protein>
    <submittedName>
        <fullName evidence="7">Radical SAM protein</fullName>
    </submittedName>
</protein>
<dbReference type="SFLD" id="SFLDG01067">
    <property type="entry name" value="SPASM/twitch_domain_containing"/>
    <property type="match status" value="1"/>
</dbReference>
<keyword evidence="8" id="KW-1185">Reference proteome</keyword>